<gene>
    <name evidence="2" type="ORF">AGLY_016021</name>
</gene>
<reference evidence="2 3" key="1">
    <citation type="submission" date="2019-08" db="EMBL/GenBank/DDBJ databases">
        <title>The genome of the soybean aphid Biotype 1, its phylome, world population structure and adaptation to the North American continent.</title>
        <authorList>
            <person name="Giordano R."/>
            <person name="Donthu R.K."/>
            <person name="Hernandez A.G."/>
            <person name="Wright C.L."/>
            <person name="Zimin A.V."/>
        </authorList>
    </citation>
    <scope>NUCLEOTIDE SEQUENCE [LARGE SCALE GENOMIC DNA]</scope>
    <source>
        <tissue evidence="2">Whole aphids</tissue>
    </source>
</reference>
<evidence type="ECO:0000313" key="3">
    <source>
        <dbReference type="Proteomes" id="UP000475862"/>
    </source>
</evidence>
<keyword evidence="1" id="KW-0812">Transmembrane</keyword>
<dbReference type="EMBL" id="VYZN01000079">
    <property type="protein sequence ID" value="KAE9523469.1"/>
    <property type="molecule type" value="Genomic_DNA"/>
</dbReference>
<keyword evidence="1" id="KW-1133">Transmembrane helix</keyword>
<keyword evidence="1" id="KW-0472">Membrane</keyword>
<name>A0A6G0SYR3_APHGL</name>
<proteinExistence type="predicted"/>
<accession>A0A6G0SYR3</accession>
<dbReference type="AlphaFoldDB" id="A0A6G0SYR3"/>
<comment type="caution">
    <text evidence="2">The sequence shown here is derived from an EMBL/GenBank/DDBJ whole genome shotgun (WGS) entry which is preliminary data.</text>
</comment>
<protein>
    <submittedName>
        <fullName evidence="2">Uncharacterized protein</fullName>
    </submittedName>
</protein>
<organism evidence="2 3">
    <name type="scientific">Aphis glycines</name>
    <name type="common">Soybean aphid</name>
    <dbReference type="NCBI Taxonomy" id="307491"/>
    <lineage>
        <taxon>Eukaryota</taxon>
        <taxon>Metazoa</taxon>
        <taxon>Ecdysozoa</taxon>
        <taxon>Arthropoda</taxon>
        <taxon>Hexapoda</taxon>
        <taxon>Insecta</taxon>
        <taxon>Pterygota</taxon>
        <taxon>Neoptera</taxon>
        <taxon>Paraneoptera</taxon>
        <taxon>Hemiptera</taxon>
        <taxon>Sternorrhyncha</taxon>
        <taxon>Aphidomorpha</taxon>
        <taxon>Aphidoidea</taxon>
        <taxon>Aphididae</taxon>
        <taxon>Aphidini</taxon>
        <taxon>Aphis</taxon>
        <taxon>Aphis</taxon>
    </lineage>
</organism>
<sequence>MLECRFDYIGSIGSKSLSSQLAHLAIGFLNFTLTLFTFVILCLPVLWGVGTVYNRRNNMATLPLHLILIYIEHPTDVAIVNSPGSTPILPDGNIRNTDFKKLMFICIQNKDYRLGVQGGVIFVIKNRKLSFKNGMFIWPNFELKSHQFDYFVSRMILVFGTLSIFGSYDTVNKYSGTTRTNHQEERILYNYIYTRKHIQSWSSFLLLSNVVKS</sequence>
<dbReference type="Proteomes" id="UP000475862">
    <property type="component" value="Unassembled WGS sequence"/>
</dbReference>
<feature type="transmembrane region" description="Helical" evidence="1">
    <location>
        <begin position="21"/>
        <end position="47"/>
    </location>
</feature>
<keyword evidence="3" id="KW-1185">Reference proteome</keyword>
<evidence type="ECO:0000313" key="2">
    <source>
        <dbReference type="EMBL" id="KAE9523469.1"/>
    </source>
</evidence>
<evidence type="ECO:0000256" key="1">
    <source>
        <dbReference type="SAM" id="Phobius"/>
    </source>
</evidence>